<protein>
    <submittedName>
        <fullName evidence="1">Uncharacterized protein</fullName>
    </submittedName>
</protein>
<gene>
    <name evidence="1" type="ORF">V1477_008379</name>
</gene>
<name>A0ABD2CCW1_VESMC</name>
<evidence type="ECO:0000313" key="2">
    <source>
        <dbReference type="Proteomes" id="UP001607303"/>
    </source>
</evidence>
<dbReference type="EMBL" id="JAYRBN010000056">
    <property type="protein sequence ID" value="KAL2742890.1"/>
    <property type="molecule type" value="Genomic_DNA"/>
</dbReference>
<organism evidence="1 2">
    <name type="scientific">Vespula maculifrons</name>
    <name type="common">Eastern yellow jacket</name>
    <name type="synonym">Wasp</name>
    <dbReference type="NCBI Taxonomy" id="7453"/>
    <lineage>
        <taxon>Eukaryota</taxon>
        <taxon>Metazoa</taxon>
        <taxon>Ecdysozoa</taxon>
        <taxon>Arthropoda</taxon>
        <taxon>Hexapoda</taxon>
        <taxon>Insecta</taxon>
        <taxon>Pterygota</taxon>
        <taxon>Neoptera</taxon>
        <taxon>Endopterygota</taxon>
        <taxon>Hymenoptera</taxon>
        <taxon>Apocrita</taxon>
        <taxon>Aculeata</taxon>
        <taxon>Vespoidea</taxon>
        <taxon>Vespidae</taxon>
        <taxon>Vespinae</taxon>
        <taxon>Vespula</taxon>
    </lineage>
</organism>
<accession>A0ABD2CCW1</accession>
<reference evidence="1 2" key="1">
    <citation type="journal article" date="2024" name="Ann. Entomol. Soc. Am.">
        <title>Genomic analyses of the southern and eastern yellowjacket wasps (Hymenoptera: Vespidae) reveal evolutionary signatures of social life.</title>
        <authorList>
            <person name="Catto M.A."/>
            <person name="Caine P.B."/>
            <person name="Orr S.E."/>
            <person name="Hunt B.G."/>
            <person name="Goodisman M.A.D."/>
        </authorList>
    </citation>
    <scope>NUCLEOTIDE SEQUENCE [LARGE SCALE GENOMIC DNA]</scope>
    <source>
        <strain evidence="1">232</strain>
        <tissue evidence="1">Head and thorax</tissue>
    </source>
</reference>
<evidence type="ECO:0000313" key="1">
    <source>
        <dbReference type="EMBL" id="KAL2742890.1"/>
    </source>
</evidence>
<dbReference type="AlphaFoldDB" id="A0ABD2CCW1"/>
<keyword evidence="2" id="KW-1185">Reference proteome</keyword>
<comment type="caution">
    <text evidence="1">The sequence shown here is derived from an EMBL/GenBank/DDBJ whole genome shotgun (WGS) entry which is preliminary data.</text>
</comment>
<dbReference type="Proteomes" id="UP001607303">
    <property type="component" value="Unassembled WGS sequence"/>
</dbReference>
<proteinExistence type="predicted"/>
<sequence length="265" mass="30571">MSPYHSVARSRGCARTRSRVRRVGIEGNVRPTKLLLRNESTESLHRQTSRRVDAFEVTQAQSRSRASSINPNSGRRSYGYDISFLIVVLYCRKKKMAIPFMQPTEEDQELSNQQLQIMMALYMALQQVLRSRSFRHSSRNRKTMAPSLLESATTAIYYTTQRNTTTCSSVTRSDLFVLLSKGSMGHTEYRMAHISFFFLDPPPTTGNELTETMARIILCLGDRQFTSRHKFRLASSRELVKRSLFISQFSSYNKLEILKRSRKSQ</sequence>